<proteinExistence type="predicted"/>
<sequence length="55" mass="6490">MVYFVVHILYKWRQFNITNGYLAKCLVAFVFLFHHPVACWFNTCNAVLSFNSSLD</sequence>
<feature type="transmembrane region" description="Helical" evidence="1">
    <location>
        <begin position="21"/>
        <end position="43"/>
    </location>
</feature>
<reference evidence="2" key="2">
    <citation type="journal article" date="2015" name="Fish Shellfish Immunol.">
        <title>Early steps in the European eel (Anguilla anguilla)-Vibrio vulnificus interaction in the gills: Role of the RtxA13 toxin.</title>
        <authorList>
            <person name="Callol A."/>
            <person name="Pajuelo D."/>
            <person name="Ebbesson L."/>
            <person name="Teles M."/>
            <person name="MacKenzie S."/>
            <person name="Amaro C."/>
        </authorList>
    </citation>
    <scope>NUCLEOTIDE SEQUENCE</scope>
</reference>
<evidence type="ECO:0000313" key="2">
    <source>
        <dbReference type="EMBL" id="JAH33697.1"/>
    </source>
</evidence>
<protein>
    <submittedName>
        <fullName evidence="2">Uncharacterized protein</fullName>
    </submittedName>
</protein>
<organism evidence="2">
    <name type="scientific">Anguilla anguilla</name>
    <name type="common">European freshwater eel</name>
    <name type="synonym">Muraena anguilla</name>
    <dbReference type="NCBI Taxonomy" id="7936"/>
    <lineage>
        <taxon>Eukaryota</taxon>
        <taxon>Metazoa</taxon>
        <taxon>Chordata</taxon>
        <taxon>Craniata</taxon>
        <taxon>Vertebrata</taxon>
        <taxon>Euteleostomi</taxon>
        <taxon>Actinopterygii</taxon>
        <taxon>Neopterygii</taxon>
        <taxon>Teleostei</taxon>
        <taxon>Anguilliformes</taxon>
        <taxon>Anguillidae</taxon>
        <taxon>Anguilla</taxon>
    </lineage>
</organism>
<name>A0A0E9RXU3_ANGAN</name>
<dbReference type="EMBL" id="GBXM01074880">
    <property type="protein sequence ID" value="JAH33697.1"/>
    <property type="molecule type" value="Transcribed_RNA"/>
</dbReference>
<keyword evidence="1" id="KW-0812">Transmembrane</keyword>
<dbReference type="AlphaFoldDB" id="A0A0E9RXU3"/>
<keyword evidence="1" id="KW-1133">Transmembrane helix</keyword>
<reference evidence="2" key="1">
    <citation type="submission" date="2014-11" db="EMBL/GenBank/DDBJ databases">
        <authorList>
            <person name="Amaro Gonzalez C."/>
        </authorList>
    </citation>
    <scope>NUCLEOTIDE SEQUENCE</scope>
</reference>
<keyword evidence="1" id="KW-0472">Membrane</keyword>
<evidence type="ECO:0000256" key="1">
    <source>
        <dbReference type="SAM" id="Phobius"/>
    </source>
</evidence>
<accession>A0A0E9RXU3</accession>